<accession>A0A6N2NEY0</accession>
<name>A0A6N2NEY0_SALVM</name>
<reference evidence="1" key="1">
    <citation type="submission" date="2019-03" db="EMBL/GenBank/DDBJ databases">
        <authorList>
            <person name="Mank J."/>
            <person name="Almeida P."/>
        </authorList>
    </citation>
    <scope>NUCLEOTIDE SEQUENCE</scope>
    <source>
        <strain evidence="1">78183</strain>
    </source>
</reference>
<evidence type="ECO:0000313" key="1">
    <source>
        <dbReference type="EMBL" id="VFU65797.1"/>
    </source>
</evidence>
<dbReference type="EMBL" id="CAADRP010002307">
    <property type="protein sequence ID" value="VFU65797.1"/>
    <property type="molecule type" value="Genomic_DNA"/>
</dbReference>
<protein>
    <submittedName>
        <fullName evidence="1">Uncharacterized protein</fullName>
    </submittedName>
</protein>
<proteinExistence type="predicted"/>
<gene>
    <name evidence="1" type="ORF">SVIM_LOCUS506097</name>
</gene>
<sequence>MNQTRKQLLL</sequence>
<organism evidence="1">
    <name type="scientific">Salix viminalis</name>
    <name type="common">Common osier</name>
    <name type="synonym">Basket willow</name>
    <dbReference type="NCBI Taxonomy" id="40686"/>
    <lineage>
        <taxon>Eukaryota</taxon>
        <taxon>Viridiplantae</taxon>
        <taxon>Streptophyta</taxon>
        <taxon>Embryophyta</taxon>
        <taxon>Tracheophyta</taxon>
        <taxon>Spermatophyta</taxon>
        <taxon>Magnoliopsida</taxon>
        <taxon>eudicotyledons</taxon>
        <taxon>Gunneridae</taxon>
        <taxon>Pentapetalae</taxon>
        <taxon>rosids</taxon>
        <taxon>fabids</taxon>
        <taxon>Malpighiales</taxon>
        <taxon>Salicaceae</taxon>
        <taxon>Saliceae</taxon>
        <taxon>Salix</taxon>
    </lineage>
</organism>